<dbReference type="HOGENOM" id="CLU_1409024_0_0_1"/>
<dbReference type="PANTHER" id="PTHR28043">
    <property type="entry name" value="INCREASED RECOMBINATION CENTERS PROTEIN 6"/>
    <property type="match status" value="1"/>
</dbReference>
<dbReference type="GO" id="GO:0016192">
    <property type="term" value="P:vesicle-mediated transport"/>
    <property type="evidence" value="ECO:0007669"/>
    <property type="project" value="InterPro"/>
</dbReference>
<dbReference type="Proteomes" id="UP000007129">
    <property type="component" value="Unassembled WGS sequence"/>
</dbReference>
<dbReference type="AlphaFoldDB" id="K2SJL9"/>
<sequence length="193" mass="20734">MRGIRGVIEAGAGGLWDGVCLAVGVRNKGMVGTSEKVVGGDGAWGPFEEWDDEARERGFEYVDAEMKGRNEFGEMTGMARVREALEANEWEGGDDDDDDGGLDGLGVGESDDEDWNKTFAAEEAEMGIEMMGLKTELNGGEGADGGEDEAAQVEELERTMSKLSGIRDLAATMPEEQRKKFAAKAVNDLMKSP</sequence>
<dbReference type="Gene3D" id="3.40.50.11960">
    <property type="match status" value="1"/>
</dbReference>
<dbReference type="InterPro" id="IPR034627">
    <property type="entry name" value="Irc6"/>
</dbReference>
<protein>
    <submittedName>
        <fullName evidence="2">Alpha/gamma-adaptin-binding protein p34</fullName>
    </submittedName>
</protein>
<dbReference type="OrthoDB" id="10261384at2759"/>
<evidence type="ECO:0000256" key="1">
    <source>
        <dbReference type="SAM" id="MobiDB-lite"/>
    </source>
</evidence>
<name>K2SJL9_MACPH</name>
<dbReference type="Pfam" id="PF10199">
    <property type="entry name" value="Adaptin_binding"/>
    <property type="match status" value="1"/>
</dbReference>
<dbReference type="eggNOG" id="ENOG502RTVH">
    <property type="taxonomic scope" value="Eukaryota"/>
</dbReference>
<dbReference type="EMBL" id="AHHD01000258">
    <property type="protein sequence ID" value="EKG17005.1"/>
    <property type="molecule type" value="Genomic_DNA"/>
</dbReference>
<dbReference type="GO" id="GO:0030674">
    <property type="term" value="F:protein-macromolecule adaptor activity"/>
    <property type="evidence" value="ECO:0007669"/>
    <property type="project" value="TreeGrafter"/>
</dbReference>
<proteinExistence type="predicted"/>
<comment type="caution">
    <text evidence="2">The sequence shown here is derived from an EMBL/GenBank/DDBJ whole genome shotgun (WGS) entry which is preliminary data.</text>
</comment>
<organism evidence="2 3">
    <name type="scientific">Macrophomina phaseolina (strain MS6)</name>
    <name type="common">Charcoal rot fungus</name>
    <dbReference type="NCBI Taxonomy" id="1126212"/>
    <lineage>
        <taxon>Eukaryota</taxon>
        <taxon>Fungi</taxon>
        <taxon>Dikarya</taxon>
        <taxon>Ascomycota</taxon>
        <taxon>Pezizomycotina</taxon>
        <taxon>Dothideomycetes</taxon>
        <taxon>Dothideomycetes incertae sedis</taxon>
        <taxon>Botryosphaeriales</taxon>
        <taxon>Botryosphaeriaceae</taxon>
        <taxon>Macrophomina</taxon>
    </lineage>
</organism>
<dbReference type="InParanoid" id="K2SJL9"/>
<dbReference type="VEuPathDB" id="FungiDB:MPH_05831"/>
<feature type="region of interest" description="Disordered" evidence="1">
    <location>
        <begin position="90"/>
        <end position="113"/>
    </location>
</feature>
<dbReference type="PANTHER" id="PTHR28043:SF1">
    <property type="entry name" value="INCREASED RECOMBINATION CENTERS PROTEIN 6"/>
    <property type="match status" value="1"/>
</dbReference>
<feature type="compositionally biased region" description="Acidic residues" evidence="1">
    <location>
        <begin position="90"/>
        <end position="101"/>
    </location>
</feature>
<reference evidence="2 3" key="1">
    <citation type="journal article" date="2012" name="BMC Genomics">
        <title>Tools to kill: Genome of one of the most destructive plant pathogenic fungi Macrophomina phaseolina.</title>
        <authorList>
            <person name="Islam M.S."/>
            <person name="Haque M.S."/>
            <person name="Islam M.M."/>
            <person name="Emdad E.M."/>
            <person name="Halim A."/>
            <person name="Hossen Q.M.M."/>
            <person name="Hossain M.Z."/>
            <person name="Ahmed B."/>
            <person name="Rahim S."/>
            <person name="Rahman M.S."/>
            <person name="Alam M.M."/>
            <person name="Hou S."/>
            <person name="Wan X."/>
            <person name="Saito J.A."/>
            <person name="Alam M."/>
        </authorList>
    </citation>
    <scope>NUCLEOTIDE SEQUENCE [LARGE SCALE GENOMIC DNA]</scope>
    <source>
        <strain evidence="2 3">MS6</strain>
    </source>
</reference>
<accession>K2SJL9</accession>
<dbReference type="STRING" id="1126212.K2SJL9"/>
<evidence type="ECO:0000313" key="3">
    <source>
        <dbReference type="Proteomes" id="UP000007129"/>
    </source>
</evidence>
<evidence type="ECO:0000313" key="2">
    <source>
        <dbReference type="EMBL" id="EKG17005.1"/>
    </source>
</evidence>
<gene>
    <name evidence="2" type="ORF">MPH_05831</name>
</gene>